<evidence type="ECO:0000256" key="5">
    <source>
        <dbReference type="ARBA" id="ARBA00022692"/>
    </source>
</evidence>
<keyword evidence="5 8" id="KW-0812">Transmembrane</keyword>
<dbReference type="InterPro" id="IPR004776">
    <property type="entry name" value="Mem_transp_PIN-like"/>
</dbReference>
<feature type="transmembrane region" description="Helical" evidence="8">
    <location>
        <begin position="154"/>
        <end position="174"/>
    </location>
</feature>
<comment type="caution">
    <text evidence="9">The sequence shown here is derived from an EMBL/GenBank/DDBJ whole genome shotgun (WGS) entry which is preliminary data.</text>
</comment>
<evidence type="ECO:0000313" key="10">
    <source>
        <dbReference type="Proteomes" id="UP000309544"/>
    </source>
</evidence>
<keyword evidence="10" id="KW-1185">Reference proteome</keyword>
<organism evidence="9 10">
    <name type="scientific">Prosthecochloris vibrioformis</name>
    <name type="common">Chlorobium vibrioforme</name>
    <dbReference type="NCBI Taxonomy" id="1098"/>
    <lineage>
        <taxon>Bacteria</taxon>
        <taxon>Pseudomonadati</taxon>
        <taxon>Chlorobiota</taxon>
        <taxon>Chlorobiia</taxon>
        <taxon>Chlorobiales</taxon>
        <taxon>Chlorobiaceae</taxon>
        <taxon>Prosthecochloris</taxon>
    </lineage>
</organism>
<feature type="transmembrane region" description="Helical" evidence="8">
    <location>
        <begin position="180"/>
        <end position="205"/>
    </location>
</feature>
<evidence type="ECO:0000313" key="9">
    <source>
        <dbReference type="EMBL" id="TNJ36674.1"/>
    </source>
</evidence>
<dbReference type="Proteomes" id="UP000309544">
    <property type="component" value="Unassembled WGS sequence"/>
</dbReference>
<evidence type="ECO:0000256" key="7">
    <source>
        <dbReference type="ARBA" id="ARBA00023136"/>
    </source>
</evidence>
<keyword evidence="4" id="KW-1003">Cell membrane</keyword>
<dbReference type="EMBL" id="VDCI01000004">
    <property type="protein sequence ID" value="TNJ36674.1"/>
    <property type="molecule type" value="Genomic_DNA"/>
</dbReference>
<dbReference type="RefSeq" id="WP_139626580.1">
    <property type="nucleotide sequence ID" value="NZ_VDCI01000004.1"/>
</dbReference>
<proteinExistence type="inferred from homology"/>
<feature type="transmembrane region" description="Helical" evidence="8">
    <location>
        <begin position="275"/>
        <end position="295"/>
    </location>
</feature>
<dbReference type="Pfam" id="PF03547">
    <property type="entry name" value="Mem_trans"/>
    <property type="match status" value="2"/>
</dbReference>
<comment type="similarity">
    <text evidence="2">Belongs to the auxin efflux carrier (TC 2.A.69) family.</text>
</comment>
<evidence type="ECO:0000256" key="8">
    <source>
        <dbReference type="SAM" id="Phobius"/>
    </source>
</evidence>
<dbReference type="AlphaFoldDB" id="A0A5C4RZX0"/>
<keyword evidence="6 8" id="KW-1133">Transmembrane helix</keyword>
<dbReference type="GO" id="GO:0005886">
    <property type="term" value="C:plasma membrane"/>
    <property type="evidence" value="ECO:0007669"/>
    <property type="project" value="UniProtKB-SubCell"/>
</dbReference>
<evidence type="ECO:0000256" key="3">
    <source>
        <dbReference type="ARBA" id="ARBA00022448"/>
    </source>
</evidence>
<name>A0A5C4RZX0_PROVB</name>
<dbReference type="PANTHER" id="PTHR36838:SF1">
    <property type="entry name" value="SLR1864 PROTEIN"/>
    <property type="match status" value="1"/>
</dbReference>
<accession>A0A5C4RZX0</accession>
<reference evidence="9 10" key="1">
    <citation type="submission" date="2019-05" db="EMBL/GenBank/DDBJ databases">
        <title>Draft Whole-Genome sequence of the green sulfur bacterium Prosthecochloris vibrioformis DSM 260.</title>
        <authorList>
            <person name="Meyer T.E."/>
            <person name="Kyndt J.A."/>
        </authorList>
    </citation>
    <scope>NUCLEOTIDE SEQUENCE [LARGE SCALE GENOMIC DNA]</scope>
    <source>
        <strain evidence="9 10">DSM 260</strain>
    </source>
</reference>
<evidence type="ECO:0000256" key="2">
    <source>
        <dbReference type="ARBA" id="ARBA00010145"/>
    </source>
</evidence>
<feature type="transmembrane region" description="Helical" evidence="8">
    <location>
        <begin position="217"/>
        <end position="236"/>
    </location>
</feature>
<protein>
    <submittedName>
        <fullName evidence="9">AEC family transporter</fullName>
    </submittedName>
</protein>
<keyword evidence="7 8" id="KW-0472">Membrane</keyword>
<comment type="subcellular location">
    <subcellularLocation>
        <location evidence="1">Cell membrane</location>
        <topology evidence="1">Multi-pass membrane protein</topology>
    </subcellularLocation>
</comment>
<dbReference type="GO" id="GO:0055085">
    <property type="term" value="P:transmembrane transport"/>
    <property type="evidence" value="ECO:0007669"/>
    <property type="project" value="InterPro"/>
</dbReference>
<feature type="transmembrane region" description="Helical" evidence="8">
    <location>
        <begin position="129"/>
        <end position="147"/>
    </location>
</feature>
<evidence type="ECO:0000256" key="4">
    <source>
        <dbReference type="ARBA" id="ARBA00022475"/>
    </source>
</evidence>
<evidence type="ECO:0000256" key="1">
    <source>
        <dbReference type="ARBA" id="ARBA00004651"/>
    </source>
</evidence>
<sequence length="298" mass="31945">MYNLVLLIVCFLAGVLLRWSGRMPEGGASVLNSFIITISLPAITLLHIHELRLGGEMLFMVAMPWLHFGLAVVFFLLLSRMCGFSRSVTGVLILCAGLGNTSFVGLPMIEAFYGREALVHGIVVDQLGSFLVLSIAGISVAGIYSGGGPSVQDIARSIVTFPPFIAMVIALGLLPFEYPLWLTAVLQRLGDTLAPIALVSVGFQLHTGRGGLDRRALFSGLLFKLVLAPFMLMLLYRGMFGLEGVAVEVTLFEAAMPPMITAGIVAEQYGLEPGLANMLVAGGILLSFVTLPLWVMML</sequence>
<keyword evidence="3" id="KW-0813">Transport</keyword>
<feature type="transmembrane region" description="Helical" evidence="8">
    <location>
        <begin position="57"/>
        <end position="78"/>
    </location>
</feature>
<evidence type="ECO:0000256" key="6">
    <source>
        <dbReference type="ARBA" id="ARBA00022989"/>
    </source>
</evidence>
<dbReference type="InterPro" id="IPR038770">
    <property type="entry name" value="Na+/solute_symporter_sf"/>
</dbReference>
<dbReference type="PANTHER" id="PTHR36838">
    <property type="entry name" value="AUXIN EFFLUX CARRIER FAMILY PROTEIN"/>
    <property type="match status" value="1"/>
</dbReference>
<gene>
    <name evidence="9" type="ORF">FGF68_06315</name>
</gene>
<feature type="transmembrane region" description="Helical" evidence="8">
    <location>
        <begin position="90"/>
        <end position="109"/>
    </location>
</feature>
<dbReference type="Gene3D" id="1.20.1530.20">
    <property type="match status" value="1"/>
</dbReference>